<comment type="subcellular location">
    <subcellularLocation>
        <location evidence="11">Cell inner membrane</location>
        <topology evidence="11">Multi-pass membrane protein</topology>
    </subcellularLocation>
    <subcellularLocation>
        <location evidence="1">Cell membrane</location>
        <topology evidence="1">Multi-pass membrane protein</topology>
    </subcellularLocation>
</comment>
<feature type="transmembrane region" description="Helical" evidence="11">
    <location>
        <begin position="179"/>
        <end position="195"/>
    </location>
</feature>
<feature type="transmembrane region" description="Helical" evidence="11">
    <location>
        <begin position="232"/>
        <end position="253"/>
    </location>
</feature>
<evidence type="ECO:0000256" key="2">
    <source>
        <dbReference type="ARBA" id="ARBA00007783"/>
    </source>
</evidence>
<keyword evidence="3 11" id="KW-0813">Transport</keyword>
<reference evidence="13 14" key="1">
    <citation type="journal article" date="2016" name="Appl. Environ. Microbiol.">
        <title>Whole genome relationships among Francisella bacteria of diverse origin define new species and provide specific regions for detection.</title>
        <authorList>
            <person name="Challacombe J.F."/>
            <person name="Petersen J.M."/>
            <person name="Gallegos-Graves V."/>
            <person name="Hodge D."/>
            <person name="Pillai S."/>
            <person name="Kuske C.R."/>
        </authorList>
    </citation>
    <scope>NUCLEOTIDE SEQUENCE [LARGE SCALE GENOMIC DNA]</scope>
    <source>
        <strain evidence="14">TX07-7310</strain>
    </source>
</reference>
<organism evidence="13 14">
    <name type="scientific">Francisella uliginis</name>
    <dbReference type="NCBI Taxonomy" id="573570"/>
    <lineage>
        <taxon>Bacteria</taxon>
        <taxon>Pseudomonadati</taxon>
        <taxon>Pseudomonadota</taxon>
        <taxon>Gammaproteobacteria</taxon>
        <taxon>Thiotrichales</taxon>
        <taxon>Francisellaceae</taxon>
        <taxon>Francisella</taxon>
    </lineage>
</organism>
<dbReference type="GO" id="GO:0140359">
    <property type="term" value="F:ABC-type transporter activity"/>
    <property type="evidence" value="ECO:0007669"/>
    <property type="project" value="InterPro"/>
</dbReference>
<accession>A0A1L4BR96</accession>
<feature type="transmembrane region" description="Helical" evidence="11">
    <location>
        <begin position="109"/>
        <end position="138"/>
    </location>
</feature>
<evidence type="ECO:0000256" key="4">
    <source>
        <dbReference type="ARBA" id="ARBA00022475"/>
    </source>
</evidence>
<dbReference type="InterPro" id="IPR047817">
    <property type="entry name" value="ABC2_TM_bact-type"/>
</dbReference>
<dbReference type="PANTHER" id="PTHR30413:SF10">
    <property type="entry name" value="CAPSULE POLYSACCHARIDE EXPORT INNER-MEMBRANE PROTEIN CTRC"/>
    <property type="match status" value="1"/>
</dbReference>
<dbReference type="Pfam" id="PF01061">
    <property type="entry name" value="ABC2_membrane"/>
    <property type="match status" value="1"/>
</dbReference>
<evidence type="ECO:0000313" key="14">
    <source>
        <dbReference type="Proteomes" id="UP000184222"/>
    </source>
</evidence>
<keyword evidence="9" id="KW-0625">Polysaccharide transport</keyword>
<evidence type="ECO:0000256" key="8">
    <source>
        <dbReference type="ARBA" id="ARBA00022989"/>
    </source>
</evidence>
<evidence type="ECO:0000256" key="6">
    <source>
        <dbReference type="ARBA" id="ARBA00022692"/>
    </source>
</evidence>
<dbReference type="Proteomes" id="UP000184222">
    <property type="component" value="Chromosome"/>
</dbReference>
<dbReference type="KEGG" id="frx:F7310_02815"/>
<proteinExistence type="inferred from homology"/>
<evidence type="ECO:0000256" key="11">
    <source>
        <dbReference type="RuleBase" id="RU361157"/>
    </source>
</evidence>
<name>A0A1L4BR96_9GAMM</name>
<evidence type="ECO:0000256" key="9">
    <source>
        <dbReference type="ARBA" id="ARBA00023047"/>
    </source>
</evidence>
<dbReference type="OrthoDB" id="9786910at2"/>
<feature type="domain" description="ABC transmembrane type-2" evidence="12">
    <location>
        <begin position="32"/>
        <end position="256"/>
    </location>
</feature>
<sequence length="264" mass="29846">MKQWLISIWLYRGFIISSIKRELSAAFARSKLGGLWTIVNPLAQVLIYALILSNVLSAKLPSIDNKYAYAIYLMAGTLAWNLNNELISRGLNIFTSNAGMLQKMNFPKIILPCIAFGSAIMNSILLFFAIMIIFFLLGHGFNLTVFWLIPLTLLVGLLGLGLGMIVGVLNVFLRDIGQFIPIVLQVWFWFTPIVYPEKIIPEKYRELLLLNPMYPVVDAYHNVLVYGVRPHLLSLLCLALFSLLLLVFALFLFKRSSAEMVDVL</sequence>
<protein>
    <recommendedName>
        <fullName evidence="11">Transport permease protein</fullName>
    </recommendedName>
</protein>
<evidence type="ECO:0000256" key="5">
    <source>
        <dbReference type="ARBA" id="ARBA00022597"/>
    </source>
</evidence>
<feature type="transmembrane region" description="Helical" evidence="11">
    <location>
        <begin position="33"/>
        <end position="55"/>
    </location>
</feature>
<keyword evidence="14" id="KW-1185">Reference proteome</keyword>
<evidence type="ECO:0000256" key="3">
    <source>
        <dbReference type="ARBA" id="ARBA00022448"/>
    </source>
</evidence>
<keyword evidence="7" id="KW-0972">Capsule biogenesis/degradation</keyword>
<gene>
    <name evidence="13" type="ORF">F7310_02815</name>
</gene>
<dbReference type="EMBL" id="CP016796">
    <property type="protein sequence ID" value="API86348.1"/>
    <property type="molecule type" value="Genomic_DNA"/>
</dbReference>
<dbReference type="GO" id="GO:0015920">
    <property type="term" value="P:lipopolysaccharide transport"/>
    <property type="evidence" value="ECO:0007669"/>
    <property type="project" value="TreeGrafter"/>
</dbReference>
<evidence type="ECO:0000259" key="12">
    <source>
        <dbReference type="PROSITE" id="PS51012"/>
    </source>
</evidence>
<evidence type="ECO:0000256" key="7">
    <source>
        <dbReference type="ARBA" id="ARBA00022903"/>
    </source>
</evidence>
<keyword evidence="10 11" id="KW-0472">Membrane</keyword>
<evidence type="ECO:0000256" key="1">
    <source>
        <dbReference type="ARBA" id="ARBA00004651"/>
    </source>
</evidence>
<dbReference type="PROSITE" id="PS51012">
    <property type="entry name" value="ABC_TM2"/>
    <property type="match status" value="1"/>
</dbReference>
<evidence type="ECO:0000313" key="13">
    <source>
        <dbReference type="EMBL" id="API86348.1"/>
    </source>
</evidence>
<dbReference type="GO" id="GO:0015774">
    <property type="term" value="P:polysaccharide transport"/>
    <property type="evidence" value="ECO:0007669"/>
    <property type="project" value="UniProtKB-KW"/>
</dbReference>
<dbReference type="AlphaFoldDB" id="A0A1L4BR96"/>
<dbReference type="RefSeq" id="WP_072711609.1">
    <property type="nucleotide sequence ID" value="NZ_CP016796.1"/>
</dbReference>
<dbReference type="STRING" id="573570.F7310_02815"/>
<keyword evidence="6 11" id="KW-0812">Transmembrane</keyword>
<evidence type="ECO:0000256" key="10">
    <source>
        <dbReference type="ARBA" id="ARBA00023136"/>
    </source>
</evidence>
<comment type="similarity">
    <text evidence="2 11">Belongs to the ABC-2 integral membrane protein family.</text>
</comment>
<feature type="transmembrane region" description="Helical" evidence="11">
    <location>
        <begin position="145"/>
        <end position="173"/>
    </location>
</feature>
<keyword evidence="4 11" id="KW-1003">Cell membrane</keyword>
<comment type="caution">
    <text evidence="11">Lacks conserved residue(s) required for the propagation of feature annotation.</text>
</comment>
<keyword evidence="8 11" id="KW-1133">Transmembrane helix</keyword>
<dbReference type="GO" id="GO:0043190">
    <property type="term" value="C:ATP-binding cassette (ABC) transporter complex"/>
    <property type="evidence" value="ECO:0007669"/>
    <property type="project" value="InterPro"/>
</dbReference>
<dbReference type="InterPro" id="IPR000412">
    <property type="entry name" value="ABC_2_transport"/>
</dbReference>
<dbReference type="PRINTS" id="PR00164">
    <property type="entry name" value="ABC2TRNSPORT"/>
</dbReference>
<dbReference type="PANTHER" id="PTHR30413">
    <property type="entry name" value="INNER MEMBRANE TRANSPORT PERMEASE"/>
    <property type="match status" value="1"/>
</dbReference>
<dbReference type="InterPro" id="IPR013525">
    <property type="entry name" value="ABC2_TM"/>
</dbReference>
<keyword evidence="5" id="KW-0762">Sugar transport</keyword>